<dbReference type="Proteomes" id="UP001177212">
    <property type="component" value="Unassembled WGS sequence"/>
</dbReference>
<feature type="chain" id="PRO_5046470400" description="Lipoprotein" evidence="1">
    <location>
        <begin position="19"/>
        <end position="135"/>
    </location>
</feature>
<evidence type="ECO:0000313" key="2">
    <source>
        <dbReference type="EMBL" id="MDP2564507.1"/>
    </source>
</evidence>
<dbReference type="EMBL" id="JAUYVT010000005">
    <property type="protein sequence ID" value="MDP2564507.1"/>
    <property type="molecule type" value="Genomic_DNA"/>
</dbReference>
<evidence type="ECO:0000313" key="3">
    <source>
        <dbReference type="Proteomes" id="UP001177212"/>
    </source>
</evidence>
<organism evidence="2 3">
    <name type="scientific">Pseudoalteromonas marina</name>
    <dbReference type="NCBI Taxonomy" id="267375"/>
    <lineage>
        <taxon>Bacteria</taxon>
        <taxon>Pseudomonadati</taxon>
        <taxon>Pseudomonadota</taxon>
        <taxon>Gammaproteobacteria</taxon>
        <taxon>Alteromonadales</taxon>
        <taxon>Pseudoalteromonadaceae</taxon>
        <taxon>Pseudoalteromonas</taxon>
    </lineage>
</organism>
<name>A0ABT9FCJ2_9GAMM</name>
<protein>
    <recommendedName>
        <fullName evidence="4">Lipoprotein</fullName>
    </recommendedName>
</protein>
<comment type="caution">
    <text evidence="2">The sequence shown here is derived from an EMBL/GenBank/DDBJ whole genome shotgun (WGS) entry which is preliminary data.</text>
</comment>
<sequence length="135" mass="14886">MYIKSLGMMFLFSSLVSANEFEQTQLPFLSGAVYTMMSEVGYCGHKYPELKANSDKIHANLKTITVKIKDYYVSNDSLSKFESIEKTSVNIAGKKIMKYHSSGGISLDKCNSILSNASPEGFSSELKSIVDNLSS</sequence>
<reference evidence="2" key="1">
    <citation type="submission" date="2023-07" db="EMBL/GenBank/DDBJ databases">
        <title>Genome content predicts the carbon catabolic preferences of heterotrophic bacteria.</title>
        <authorList>
            <person name="Gralka M."/>
        </authorList>
    </citation>
    <scope>NUCLEOTIDE SEQUENCE</scope>
    <source>
        <strain evidence="2">4G09</strain>
    </source>
</reference>
<keyword evidence="3" id="KW-1185">Reference proteome</keyword>
<evidence type="ECO:0000256" key="1">
    <source>
        <dbReference type="SAM" id="SignalP"/>
    </source>
</evidence>
<dbReference type="RefSeq" id="WP_010557382.1">
    <property type="nucleotide sequence ID" value="NZ_AHCB03000005.1"/>
</dbReference>
<keyword evidence="1" id="KW-0732">Signal</keyword>
<proteinExistence type="predicted"/>
<feature type="signal peptide" evidence="1">
    <location>
        <begin position="1"/>
        <end position="18"/>
    </location>
</feature>
<accession>A0ABT9FCJ2</accession>
<gene>
    <name evidence="2" type="ORF">Q8W34_07665</name>
</gene>
<evidence type="ECO:0008006" key="4">
    <source>
        <dbReference type="Google" id="ProtNLM"/>
    </source>
</evidence>